<dbReference type="InterPro" id="IPR006379">
    <property type="entry name" value="HAD-SF_hydro_IIB"/>
</dbReference>
<dbReference type="NCBIfam" id="TIGR00099">
    <property type="entry name" value="Cof-subfamily"/>
    <property type="match status" value="1"/>
</dbReference>
<dbReference type="PANTHER" id="PTHR10000">
    <property type="entry name" value="PHOSPHOSERINE PHOSPHATASE"/>
    <property type="match status" value="1"/>
</dbReference>
<dbReference type="AlphaFoldDB" id="A0A7W8HAP8"/>
<evidence type="ECO:0000313" key="2">
    <source>
        <dbReference type="Proteomes" id="UP000543642"/>
    </source>
</evidence>
<organism evidence="1 2">
    <name type="scientific">Catenibacillus scindens</name>
    <dbReference type="NCBI Taxonomy" id="673271"/>
    <lineage>
        <taxon>Bacteria</taxon>
        <taxon>Bacillati</taxon>
        <taxon>Bacillota</taxon>
        <taxon>Clostridia</taxon>
        <taxon>Lachnospirales</taxon>
        <taxon>Lachnospiraceae</taxon>
        <taxon>Catenibacillus</taxon>
    </lineage>
</organism>
<dbReference type="GO" id="GO:0005829">
    <property type="term" value="C:cytosol"/>
    <property type="evidence" value="ECO:0007669"/>
    <property type="project" value="TreeGrafter"/>
</dbReference>
<evidence type="ECO:0000313" key="1">
    <source>
        <dbReference type="EMBL" id="MBB5265021.1"/>
    </source>
</evidence>
<comment type="caution">
    <text evidence="1">The sequence shown here is derived from an EMBL/GenBank/DDBJ whole genome shotgun (WGS) entry which is preliminary data.</text>
</comment>
<dbReference type="Gene3D" id="3.30.1240.10">
    <property type="match status" value="1"/>
</dbReference>
<reference evidence="1 2" key="1">
    <citation type="submission" date="2020-08" db="EMBL/GenBank/DDBJ databases">
        <title>Genomic Encyclopedia of Type Strains, Phase IV (KMG-IV): sequencing the most valuable type-strain genomes for metagenomic binning, comparative biology and taxonomic classification.</title>
        <authorList>
            <person name="Goeker M."/>
        </authorList>
    </citation>
    <scope>NUCLEOTIDE SEQUENCE [LARGE SCALE GENOMIC DNA]</scope>
    <source>
        <strain evidence="1 2">DSM 106146</strain>
    </source>
</reference>
<accession>A0A7W8HAP8</accession>
<dbReference type="RefSeq" id="WP_183774326.1">
    <property type="nucleotide sequence ID" value="NZ_CAWVEG010000041.1"/>
</dbReference>
<dbReference type="SFLD" id="SFLDS00003">
    <property type="entry name" value="Haloacid_Dehalogenase"/>
    <property type="match status" value="1"/>
</dbReference>
<dbReference type="PROSITE" id="PS01229">
    <property type="entry name" value="COF_2"/>
    <property type="match status" value="1"/>
</dbReference>
<dbReference type="Proteomes" id="UP000543642">
    <property type="component" value="Unassembled WGS sequence"/>
</dbReference>
<dbReference type="InterPro" id="IPR000150">
    <property type="entry name" value="Cof"/>
</dbReference>
<dbReference type="GO" id="GO:0016791">
    <property type="term" value="F:phosphatase activity"/>
    <property type="evidence" value="ECO:0007669"/>
    <property type="project" value="UniProtKB-ARBA"/>
</dbReference>
<proteinExistence type="predicted"/>
<gene>
    <name evidence="1" type="ORF">HNP82_002160</name>
</gene>
<sequence length="283" mass="31179">MNEKMDIRMIGLDLDGTVFNDAKEITPGVRQAISQAINQGVVVLPATGRPVGGLPQAFLDIPGVHYALTSNGAAVVDLCTGRRLYENCIDKDFAAGMVTDMLEFKGLAECYMDGKCYTDRKNYENADNFSFVPQSLLEYIRKTRIPKDDLAGYIREQPFGVEKLHMIFGDMKIRDDAFMKMKEKYPDYNITNASSFNMEINAPTCDKGSGLLALGRILGIKREQIMACGDSGNDLPMIRAAGFSVAMANGEEKIRQAADFITKANTEDGVAWAIRKFVLKGGL</sequence>
<dbReference type="Pfam" id="PF08282">
    <property type="entry name" value="Hydrolase_3"/>
    <property type="match status" value="1"/>
</dbReference>
<protein>
    <submittedName>
        <fullName evidence="1">Uncharacterized protein</fullName>
    </submittedName>
</protein>
<dbReference type="EMBL" id="JACHFW010000008">
    <property type="protein sequence ID" value="MBB5265021.1"/>
    <property type="molecule type" value="Genomic_DNA"/>
</dbReference>
<dbReference type="InterPro" id="IPR036412">
    <property type="entry name" value="HAD-like_sf"/>
</dbReference>
<name>A0A7W8HAP8_9FIRM</name>
<dbReference type="PANTHER" id="PTHR10000:SF8">
    <property type="entry name" value="HAD SUPERFAMILY HYDROLASE-LIKE, TYPE 3"/>
    <property type="match status" value="1"/>
</dbReference>
<dbReference type="GO" id="GO:0000287">
    <property type="term" value="F:magnesium ion binding"/>
    <property type="evidence" value="ECO:0007669"/>
    <property type="project" value="TreeGrafter"/>
</dbReference>
<dbReference type="InterPro" id="IPR023214">
    <property type="entry name" value="HAD_sf"/>
</dbReference>
<keyword evidence="2" id="KW-1185">Reference proteome</keyword>
<dbReference type="Gene3D" id="3.40.50.1000">
    <property type="entry name" value="HAD superfamily/HAD-like"/>
    <property type="match status" value="1"/>
</dbReference>
<dbReference type="SUPFAM" id="SSF56784">
    <property type="entry name" value="HAD-like"/>
    <property type="match status" value="1"/>
</dbReference>
<dbReference type="CDD" id="cd07516">
    <property type="entry name" value="HAD_Pase"/>
    <property type="match status" value="1"/>
</dbReference>
<dbReference type="SFLD" id="SFLDG01140">
    <property type="entry name" value="C2.B:_Phosphomannomutase_and_P"/>
    <property type="match status" value="1"/>
</dbReference>
<dbReference type="NCBIfam" id="TIGR01484">
    <property type="entry name" value="HAD-SF-IIB"/>
    <property type="match status" value="1"/>
</dbReference>